<dbReference type="InterPro" id="IPR027396">
    <property type="entry name" value="DsrEFH-like"/>
</dbReference>
<accession>A0AA35UFX8</accession>
<dbReference type="Pfam" id="PF02635">
    <property type="entry name" value="DsrE"/>
    <property type="match status" value="1"/>
</dbReference>
<gene>
    <name evidence="2" type="ORF">MCNOR_3286</name>
</gene>
<evidence type="ECO:0000256" key="1">
    <source>
        <dbReference type="ARBA" id="ARBA00005996"/>
    </source>
</evidence>
<comment type="similarity">
    <text evidence="1">Belongs to the DsrF/TusC family.</text>
</comment>
<dbReference type="AlphaFoldDB" id="A0AA35UFX8"/>
<dbReference type="InterPro" id="IPR017462">
    <property type="entry name" value="Sulphur_relay_TusC/DsrF"/>
</dbReference>
<dbReference type="Gene3D" id="3.40.1260.10">
    <property type="entry name" value="DsrEFH-like"/>
    <property type="match status" value="1"/>
</dbReference>
<dbReference type="PANTHER" id="PTHR38780:SF1">
    <property type="entry name" value="PROTEIN TUSC"/>
    <property type="match status" value="1"/>
</dbReference>
<dbReference type="SUPFAM" id="SSF75169">
    <property type="entry name" value="DsrEFH-like"/>
    <property type="match status" value="1"/>
</dbReference>
<dbReference type="RefSeq" id="WP_017365894.1">
    <property type="nucleotide sequence ID" value="NZ_OX458332.1"/>
</dbReference>
<organism evidence="2 3">
    <name type="scientific">Methylococcus capsulatus</name>
    <dbReference type="NCBI Taxonomy" id="414"/>
    <lineage>
        <taxon>Bacteria</taxon>
        <taxon>Pseudomonadati</taxon>
        <taxon>Pseudomonadota</taxon>
        <taxon>Gammaproteobacteria</taxon>
        <taxon>Methylococcales</taxon>
        <taxon>Methylococcaceae</taxon>
        <taxon>Methylococcus</taxon>
    </lineage>
</organism>
<reference evidence="2" key="1">
    <citation type="submission" date="2023-03" db="EMBL/GenBank/DDBJ databases">
        <authorList>
            <person name="Pearce D."/>
        </authorList>
    </citation>
    <scope>NUCLEOTIDE SEQUENCE</scope>
    <source>
        <strain evidence="2">Mc</strain>
    </source>
</reference>
<evidence type="ECO:0000313" key="2">
    <source>
        <dbReference type="EMBL" id="CAI8892672.1"/>
    </source>
</evidence>
<dbReference type="Proteomes" id="UP001158598">
    <property type="component" value="Chromosome"/>
</dbReference>
<evidence type="ECO:0000313" key="3">
    <source>
        <dbReference type="Proteomes" id="UP001158598"/>
    </source>
</evidence>
<sequence>MNHSKCFVFVVRQPPFRGDRTVELVDQLLAVAAFDHPVDVLFLDDGVWQLQAAHVLEGAGLRPLAPLLRTLEFYDVREVAAEHESLAERALSPDGLVLPVRLLARSEVPAWIAGHDVAVGCG</sequence>
<protein>
    <submittedName>
        <fullName evidence="2">tRNA 2-thiouridine synthesizing protein C</fullName>
    </submittedName>
</protein>
<proteinExistence type="inferred from homology"/>
<dbReference type="EMBL" id="OX458332">
    <property type="protein sequence ID" value="CAI8892672.1"/>
    <property type="molecule type" value="Genomic_DNA"/>
</dbReference>
<dbReference type="NCBIfam" id="TIGR03010">
    <property type="entry name" value="sulf_tusC_dsrF"/>
    <property type="match status" value="1"/>
</dbReference>
<dbReference type="PANTHER" id="PTHR38780">
    <property type="entry name" value="PROTEIN TUSC"/>
    <property type="match status" value="1"/>
</dbReference>
<dbReference type="InterPro" id="IPR003787">
    <property type="entry name" value="Sulphur_relay_DsrE/F-like"/>
</dbReference>
<name>A0AA35UFX8_METCP</name>